<dbReference type="EMBL" id="MU128935">
    <property type="protein sequence ID" value="KAF9516934.1"/>
    <property type="molecule type" value="Genomic_DNA"/>
</dbReference>
<dbReference type="GO" id="GO:0006457">
    <property type="term" value="P:protein folding"/>
    <property type="evidence" value="ECO:0007669"/>
    <property type="project" value="TreeGrafter"/>
</dbReference>
<keyword evidence="4" id="KW-0413">Isomerase</keyword>
<dbReference type="GO" id="GO:0003755">
    <property type="term" value="F:peptidyl-prolyl cis-trans isomerase activity"/>
    <property type="evidence" value="ECO:0007669"/>
    <property type="project" value="UniProtKB-KW"/>
</dbReference>
<dbReference type="InterPro" id="IPR029000">
    <property type="entry name" value="Cyclophilin-like_dom_sf"/>
</dbReference>
<evidence type="ECO:0000256" key="3">
    <source>
        <dbReference type="ARBA" id="ARBA00023110"/>
    </source>
</evidence>
<dbReference type="PROSITE" id="PS50072">
    <property type="entry name" value="CSA_PPIASE_2"/>
    <property type="match status" value="1"/>
</dbReference>
<dbReference type="EC" id="5.2.1.8" evidence="2"/>
<keyword evidence="8" id="KW-1185">Reference proteome</keyword>
<organism evidence="7 8">
    <name type="scientific">Hydnum rufescens UP504</name>
    <dbReference type="NCBI Taxonomy" id="1448309"/>
    <lineage>
        <taxon>Eukaryota</taxon>
        <taxon>Fungi</taxon>
        <taxon>Dikarya</taxon>
        <taxon>Basidiomycota</taxon>
        <taxon>Agaricomycotina</taxon>
        <taxon>Agaricomycetes</taxon>
        <taxon>Cantharellales</taxon>
        <taxon>Hydnaceae</taxon>
        <taxon>Hydnum</taxon>
    </lineage>
</organism>
<comment type="catalytic activity">
    <reaction evidence="1">
        <text>[protein]-peptidylproline (omega=180) = [protein]-peptidylproline (omega=0)</text>
        <dbReference type="Rhea" id="RHEA:16237"/>
        <dbReference type="Rhea" id="RHEA-COMP:10747"/>
        <dbReference type="Rhea" id="RHEA-COMP:10748"/>
        <dbReference type="ChEBI" id="CHEBI:83833"/>
        <dbReference type="ChEBI" id="CHEBI:83834"/>
        <dbReference type="EC" id="5.2.1.8"/>
    </reaction>
</comment>
<gene>
    <name evidence="7" type="ORF">BS47DRAFT_1371541</name>
</gene>
<keyword evidence="3" id="KW-0697">Rotamase</keyword>
<comment type="caution">
    <text evidence="7">The sequence shown here is derived from an EMBL/GenBank/DDBJ whole genome shotgun (WGS) entry which is preliminary data.</text>
</comment>
<name>A0A9P6B3A5_9AGAM</name>
<evidence type="ECO:0000256" key="1">
    <source>
        <dbReference type="ARBA" id="ARBA00000971"/>
    </source>
</evidence>
<feature type="domain" description="PPIase cyclophilin-type" evidence="6">
    <location>
        <begin position="7"/>
        <end position="166"/>
    </location>
</feature>
<evidence type="ECO:0000256" key="4">
    <source>
        <dbReference type="ARBA" id="ARBA00023235"/>
    </source>
</evidence>
<feature type="compositionally biased region" description="Basic residues" evidence="5">
    <location>
        <begin position="231"/>
        <end position="253"/>
    </location>
</feature>
<proteinExistence type="predicted"/>
<dbReference type="PRINTS" id="PR00153">
    <property type="entry name" value="CSAPPISMRASE"/>
</dbReference>
<dbReference type="AlphaFoldDB" id="A0A9P6B3A5"/>
<dbReference type="InterPro" id="IPR002130">
    <property type="entry name" value="Cyclophilin-type_PPIase_dom"/>
</dbReference>
<dbReference type="PANTHER" id="PTHR11071:SF561">
    <property type="entry name" value="PEPTIDYL-PROLYL CIS-TRANS ISOMERASE D-RELATED"/>
    <property type="match status" value="1"/>
</dbReference>
<feature type="compositionally biased region" description="Low complexity" evidence="5">
    <location>
        <begin position="189"/>
        <end position="202"/>
    </location>
</feature>
<reference evidence="7" key="1">
    <citation type="journal article" date="2020" name="Nat. Commun.">
        <title>Large-scale genome sequencing of mycorrhizal fungi provides insights into the early evolution of symbiotic traits.</title>
        <authorList>
            <person name="Miyauchi S."/>
            <person name="Kiss E."/>
            <person name="Kuo A."/>
            <person name="Drula E."/>
            <person name="Kohler A."/>
            <person name="Sanchez-Garcia M."/>
            <person name="Morin E."/>
            <person name="Andreopoulos B."/>
            <person name="Barry K.W."/>
            <person name="Bonito G."/>
            <person name="Buee M."/>
            <person name="Carver A."/>
            <person name="Chen C."/>
            <person name="Cichocki N."/>
            <person name="Clum A."/>
            <person name="Culley D."/>
            <person name="Crous P.W."/>
            <person name="Fauchery L."/>
            <person name="Girlanda M."/>
            <person name="Hayes R.D."/>
            <person name="Keri Z."/>
            <person name="LaButti K."/>
            <person name="Lipzen A."/>
            <person name="Lombard V."/>
            <person name="Magnuson J."/>
            <person name="Maillard F."/>
            <person name="Murat C."/>
            <person name="Nolan M."/>
            <person name="Ohm R.A."/>
            <person name="Pangilinan J."/>
            <person name="Pereira M.F."/>
            <person name="Perotto S."/>
            <person name="Peter M."/>
            <person name="Pfister S."/>
            <person name="Riley R."/>
            <person name="Sitrit Y."/>
            <person name="Stielow J.B."/>
            <person name="Szollosi G."/>
            <person name="Zifcakova L."/>
            <person name="Stursova M."/>
            <person name="Spatafora J.W."/>
            <person name="Tedersoo L."/>
            <person name="Vaario L.M."/>
            <person name="Yamada A."/>
            <person name="Yan M."/>
            <person name="Wang P."/>
            <person name="Xu J."/>
            <person name="Bruns T."/>
            <person name="Baldrian P."/>
            <person name="Vilgalys R."/>
            <person name="Dunand C."/>
            <person name="Henrissat B."/>
            <person name="Grigoriev I.V."/>
            <person name="Hibbett D."/>
            <person name="Nagy L.G."/>
            <person name="Martin F.M."/>
        </authorList>
    </citation>
    <scope>NUCLEOTIDE SEQUENCE</scope>
    <source>
        <strain evidence="7">UP504</strain>
    </source>
</reference>
<feature type="compositionally biased region" description="Basic and acidic residues" evidence="5">
    <location>
        <begin position="279"/>
        <end position="316"/>
    </location>
</feature>
<feature type="compositionally biased region" description="Basic and acidic residues" evidence="5">
    <location>
        <begin position="327"/>
        <end position="336"/>
    </location>
</feature>
<protein>
    <recommendedName>
        <fullName evidence="2">peptidylprolyl isomerase</fullName>
        <ecNumber evidence="2">5.2.1.8</ecNumber>
    </recommendedName>
</protein>
<evidence type="ECO:0000313" key="8">
    <source>
        <dbReference type="Proteomes" id="UP000886523"/>
    </source>
</evidence>
<dbReference type="Pfam" id="PF00160">
    <property type="entry name" value="Pro_isomerase"/>
    <property type="match status" value="1"/>
</dbReference>
<sequence length="336" mass="37880">MVRPRVFLDFSDQNEPMGRVVFELFTDLAPKTCENFRALATGERGISPVSQVPLSYAGSIIHRSIPGFMIQGGDFTKKNGSGGESIFGGTLLVMANRGPNTNGSQFFISLRPCPHLNGKHVAFGRVPLIFILFAFLGYEVVTKIAEMPTDAKDRPLRPIMVSTSGELELRRKAAPPRAVSPERSRSQKRSVSSDSRSTSSGSSDRRRKKRSRSFSTSESDHRSISRSPFREKRKRSSRRGRDSKKSKKDRKKSPGLGVDKRDASPGPQRAREETEEELDARLEREENERIAEFKKREAARLREKLKAEAARSEANRGVRFKGRGTMKFRDPEMRTY</sequence>
<evidence type="ECO:0000313" key="7">
    <source>
        <dbReference type="EMBL" id="KAF9516934.1"/>
    </source>
</evidence>
<dbReference type="PANTHER" id="PTHR11071">
    <property type="entry name" value="PEPTIDYL-PROLYL CIS-TRANS ISOMERASE"/>
    <property type="match status" value="1"/>
</dbReference>
<dbReference type="SUPFAM" id="SSF50891">
    <property type="entry name" value="Cyclophilin-like"/>
    <property type="match status" value="1"/>
</dbReference>
<evidence type="ECO:0000259" key="6">
    <source>
        <dbReference type="PROSITE" id="PS50072"/>
    </source>
</evidence>
<dbReference type="GO" id="GO:0016018">
    <property type="term" value="F:cyclosporin A binding"/>
    <property type="evidence" value="ECO:0007669"/>
    <property type="project" value="TreeGrafter"/>
</dbReference>
<accession>A0A9P6B3A5</accession>
<feature type="region of interest" description="Disordered" evidence="5">
    <location>
        <begin position="167"/>
        <end position="336"/>
    </location>
</feature>
<dbReference type="Gene3D" id="2.40.100.10">
    <property type="entry name" value="Cyclophilin-like"/>
    <property type="match status" value="1"/>
</dbReference>
<dbReference type="OrthoDB" id="407558at2759"/>
<evidence type="ECO:0000256" key="2">
    <source>
        <dbReference type="ARBA" id="ARBA00013194"/>
    </source>
</evidence>
<dbReference type="FunFam" id="2.40.100.10:FF:000025">
    <property type="entry name" value="Peptidyl-prolyl cis-trans isomerase CYP19-2"/>
    <property type="match status" value="1"/>
</dbReference>
<dbReference type="GO" id="GO:0005737">
    <property type="term" value="C:cytoplasm"/>
    <property type="evidence" value="ECO:0007669"/>
    <property type="project" value="TreeGrafter"/>
</dbReference>
<dbReference type="Proteomes" id="UP000886523">
    <property type="component" value="Unassembled WGS sequence"/>
</dbReference>
<evidence type="ECO:0000256" key="5">
    <source>
        <dbReference type="SAM" id="MobiDB-lite"/>
    </source>
</evidence>